<sequence length="256" mass="26792">MTTATLPVGTGATVLAHYRYLLLEQLRIPIAVLSSATFPALSLLFFVVPFDTGADPAASATAVAQLCVFGVLTGFLFTFGIGVADDREKPWDPYLRTLPAPATARIAGRLLVGLTFGVVSIIPVLAVGALFTSASAPVGTILLGVVAVLVAGIPFLFAGLAIGYSLPTKAAVPVTQLIFLPIAFGGGLLLPPDLFPGWLQVVSSLLPSRGARDLVVWTVSGATPSTLAVVMFVVWTVVLGGLAVWAYRRDEGRRYR</sequence>
<accession>A0A4R1IAJ0</accession>
<dbReference type="GO" id="GO:0140359">
    <property type="term" value="F:ABC-type transporter activity"/>
    <property type="evidence" value="ECO:0007669"/>
    <property type="project" value="InterPro"/>
</dbReference>
<comment type="subcellular location">
    <subcellularLocation>
        <location evidence="1">Membrane</location>
        <topology evidence="1">Multi-pass membrane protein</topology>
    </subcellularLocation>
</comment>
<evidence type="ECO:0000256" key="5">
    <source>
        <dbReference type="ARBA" id="ARBA00023251"/>
    </source>
</evidence>
<evidence type="ECO:0000256" key="2">
    <source>
        <dbReference type="ARBA" id="ARBA00022692"/>
    </source>
</evidence>
<keyword evidence="2 6" id="KW-0812">Transmembrane</keyword>
<evidence type="ECO:0000256" key="3">
    <source>
        <dbReference type="ARBA" id="ARBA00022989"/>
    </source>
</evidence>
<feature type="transmembrane region" description="Helical" evidence="6">
    <location>
        <begin position="62"/>
        <end position="85"/>
    </location>
</feature>
<evidence type="ECO:0000256" key="4">
    <source>
        <dbReference type="ARBA" id="ARBA00023136"/>
    </source>
</evidence>
<feature type="transmembrane region" description="Helical" evidence="6">
    <location>
        <begin position="106"/>
        <end position="132"/>
    </location>
</feature>
<feature type="domain" description="ABC-2 type transporter transmembrane" evidence="7">
    <location>
        <begin position="22"/>
        <end position="211"/>
    </location>
</feature>
<dbReference type="InterPro" id="IPR013525">
    <property type="entry name" value="ABC2_TM"/>
</dbReference>
<dbReference type="GO" id="GO:0046677">
    <property type="term" value="P:response to antibiotic"/>
    <property type="evidence" value="ECO:0007669"/>
    <property type="project" value="UniProtKB-KW"/>
</dbReference>
<keyword evidence="5" id="KW-0046">Antibiotic resistance</keyword>
<protein>
    <submittedName>
        <fullName evidence="8">ABC-2 type transport system permease protein</fullName>
    </submittedName>
</protein>
<keyword evidence="3 6" id="KW-1133">Transmembrane helix</keyword>
<evidence type="ECO:0000256" key="6">
    <source>
        <dbReference type="SAM" id="Phobius"/>
    </source>
</evidence>
<name>A0A4R1IAJ0_PSEEN</name>
<dbReference type="AlphaFoldDB" id="A0A4R1IAJ0"/>
<evidence type="ECO:0000256" key="1">
    <source>
        <dbReference type="ARBA" id="ARBA00004141"/>
    </source>
</evidence>
<dbReference type="InterPro" id="IPR000412">
    <property type="entry name" value="ABC_2_transport"/>
</dbReference>
<dbReference type="OrthoDB" id="3745966at2"/>
<organism evidence="8 9">
    <name type="scientific">Pseudonocardia endophytica</name>
    <dbReference type="NCBI Taxonomy" id="401976"/>
    <lineage>
        <taxon>Bacteria</taxon>
        <taxon>Bacillati</taxon>
        <taxon>Actinomycetota</taxon>
        <taxon>Actinomycetes</taxon>
        <taxon>Pseudonocardiales</taxon>
        <taxon>Pseudonocardiaceae</taxon>
        <taxon>Pseudonocardia</taxon>
    </lineage>
</organism>
<dbReference type="InterPro" id="IPR051784">
    <property type="entry name" value="Nod_factor_ABC_transporter"/>
</dbReference>
<dbReference type="EMBL" id="SMFZ01000001">
    <property type="protein sequence ID" value="TCK27352.1"/>
    <property type="molecule type" value="Genomic_DNA"/>
</dbReference>
<evidence type="ECO:0000313" key="8">
    <source>
        <dbReference type="EMBL" id="TCK27352.1"/>
    </source>
</evidence>
<feature type="transmembrane region" description="Helical" evidence="6">
    <location>
        <begin position="28"/>
        <end position="50"/>
    </location>
</feature>
<dbReference type="Pfam" id="PF01061">
    <property type="entry name" value="ABC2_membrane"/>
    <property type="match status" value="1"/>
</dbReference>
<dbReference type="PANTHER" id="PTHR43229:SF2">
    <property type="entry name" value="NODULATION PROTEIN J"/>
    <property type="match status" value="1"/>
</dbReference>
<reference evidence="8 9" key="1">
    <citation type="submission" date="2019-03" db="EMBL/GenBank/DDBJ databases">
        <title>Sequencing the genomes of 1000 actinobacteria strains.</title>
        <authorList>
            <person name="Klenk H.-P."/>
        </authorList>
    </citation>
    <scope>NUCLEOTIDE SEQUENCE [LARGE SCALE GENOMIC DNA]</scope>
    <source>
        <strain evidence="8 9">DSM 44969</strain>
    </source>
</reference>
<dbReference type="RefSeq" id="WP_132425972.1">
    <property type="nucleotide sequence ID" value="NZ_SMFZ01000001.1"/>
</dbReference>
<feature type="transmembrane region" description="Helical" evidence="6">
    <location>
        <begin position="138"/>
        <end position="163"/>
    </location>
</feature>
<evidence type="ECO:0000259" key="7">
    <source>
        <dbReference type="Pfam" id="PF01061"/>
    </source>
</evidence>
<dbReference type="Proteomes" id="UP000295560">
    <property type="component" value="Unassembled WGS sequence"/>
</dbReference>
<gene>
    <name evidence="8" type="ORF">EV378_3223</name>
</gene>
<comment type="caution">
    <text evidence="8">The sequence shown here is derived from an EMBL/GenBank/DDBJ whole genome shotgun (WGS) entry which is preliminary data.</text>
</comment>
<dbReference type="PIRSF" id="PIRSF006648">
    <property type="entry name" value="DrrB"/>
    <property type="match status" value="1"/>
</dbReference>
<evidence type="ECO:0000313" key="9">
    <source>
        <dbReference type="Proteomes" id="UP000295560"/>
    </source>
</evidence>
<proteinExistence type="predicted"/>
<dbReference type="PANTHER" id="PTHR43229">
    <property type="entry name" value="NODULATION PROTEIN J"/>
    <property type="match status" value="1"/>
</dbReference>
<keyword evidence="4 6" id="KW-0472">Membrane</keyword>
<dbReference type="GO" id="GO:0043190">
    <property type="term" value="C:ATP-binding cassette (ABC) transporter complex"/>
    <property type="evidence" value="ECO:0007669"/>
    <property type="project" value="InterPro"/>
</dbReference>
<keyword evidence="9" id="KW-1185">Reference proteome</keyword>
<feature type="transmembrane region" description="Helical" evidence="6">
    <location>
        <begin position="170"/>
        <end position="190"/>
    </location>
</feature>
<feature type="transmembrane region" description="Helical" evidence="6">
    <location>
        <begin position="227"/>
        <end position="247"/>
    </location>
</feature>